<protein>
    <submittedName>
        <fullName evidence="1">Uncharacterized protein</fullName>
    </submittedName>
</protein>
<keyword evidence="2" id="KW-1185">Reference proteome</keyword>
<proteinExistence type="predicted"/>
<comment type="caution">
    <text evidence="1">The sequence shown here is derived from an EMBL/GenBank/DDBJ whole genome shotgun (WGS) entry which is preliminary data.</text>
</comment>
<sequence>MLQKLLSFLGRGTFSSLRLCLQFPDALIFSVLSFYVTTPLAVFVSLPSRAPSHQCRRWHDVQTEEDESCCPETKCAVCLEDLFCDFGNQVALPGCGHLFHRDCINKWLDCSSSCPMCRAKMKWESRKGLLHCLWRFLLGCLFRWMDRWFDSQLTLAFCGQCSLDEDSH</sequence>
<dbReference type="EMBL" id="CM042882">
    <property type="protein sequence ID" value="KAI4381018.1"/>
    <property type="molecule type" value="Genomic_DNA"/>
</dbReference>
<accession>A0ACB9RUD7</accession>
<evidence type="ECO:0000313" key="1">
    <source>
        <dbReference type="EMBL" id="KAI4381018.1"/>
    </source>
</evidence>
<name>A0ACB9RUD7_9MYRT</name>
<dbReference type="Proteomes" id="UP001057402">
    <property type="component" value="Chromosome 3"/>
</dbReference>
<gene>
    <name evidence="1" type="ORF">MLD38_007136</name>
</gene>
<reference evidence="2" key="1">
    <citation type="journal article" date="2023" name="Front. Plant Sci.">
        <title>Chromosomal-level genome assembly of Melastoma candidum provides insights into trichome evolution.</title>
        <authorList>
            <person name="Zhong Y."/>
            <person name="Wu W."/>
            <person name="Sun C."/>
            <person name="Zou P."/>
            <person name="Liu Y."/>
            <person name="Dai S."/>
            <person name="Zhou R."/>
        </authorList>
    </citation>
    <scope>NUCLEOTIDE SEQUENCE [LARGE SCALE GENOMIC DNA]</scope>
</reference>
<organism evidence="1 2">
    <name type="scientific">Melastoma candidum</name>
    <dbReference type="NCBI Taxonomy" id="119954"/>
    <lineage>
        <taxon>Eukaryota</taxon>
        <taxon>Viridiplantae</taxon>
        <taxon>Streptophyta</taxon>
        <taxon>Embryophyta</taxon>
        <taxon>Tracheophyta</taxon>
        <taxon>Spermatophyta</taxon>
        <taxon>Magnoliopsida</taxon>
        <taxon>eudicotyledons</taxon>
        <taxon>Gunneridae</taxon>
        <taxon>Pentapetalae</taxon>
        <taxon>rosids</taxon>
        <taxon>malvids</taxon>
        <taxon>Myrtales</taxon>
        <taxon>Melastomataceae</taxon>
        <taxon>Melastomatoideae</taxon>
        <taxon>Melastomateae</taxon>
        <taxon>Melastoma</taxon>
    </lineage>
</organism>
<evidence type="ECO:0000313" key="2">
    <source>
        <dbReference type="Proteomes" id="UP001057402"/>
    </source>
</evidence>